<evidence type="ECO:0000313" key="2">
    <source>
        <dbReference type="EMBL" id="MBT2187621.1"/>
    </source>
</evidence>
<comment type="caution">
    <text evidence="2">The sequence shown here is derived from an EMBL/GenBank/DDBJ whole genome shotgun (WGS) entry which is preliminary data.</text>
</comment>
<dbReference type="RefSeq" id="WP_214623748.1">
    <property type="nucleotide sequence ID" value="NZ_JAHGAW010000007.1"/>
</dbReference>
<gene>
    <name evidence="2" type="ORF">KK488_11775</name>
</gene>
<dbReference type="AlphaFoldDB" id="A0A9X1IRM5"/>
<reference evidence="2" key="1">
    <citation type="submission" date="2021-05" db="EMBL/GenBank/DDBJ databases">
        <title>Genome of Sphingobium sp. strain.</title>
        <authorList>
            <person name="Fan R."/>
        </authorList>
    </citation>
    <scope>NUCLEOTIDE SEQUENCE</scope>
    <source>
        <strain evidence="2">H33</strain>
    </source>
</reference>
<dbReference type="InterPro" id="IPR046032">
    <property type="entry name" value="DUF5990"/>
</dbReference>
<sequence>MAATTALKMRLLRDDPKPPDGDGSAVRFGLQDNKEQLHEGVLRDDGKLAFDFELRVAAAEDETQPPVFLGPFAFGRPQDRFVYLSWQRTELPGYVNRVKARLADIGWGLVHDAQESGGRLEADMSGRKAGGGKVPVVWRIVDIPEADVESEQAAL</sequence>
<feature type="compositionally biased region" description="Basic and acidic residues" evidence="1">
    <location>
        <begin position="11"/>
        <end position="20"/>
    </location>
</feature>
<keyword evidence="3" id="KW-1185">Reference proteome</keyword>
<dbReference type="Pfam" id="PF19452">
    <property type="entry name" value="DUF5990"/>
    <property type="match status" value="1"/>
</dbReference>
<evidence type="ECO:0000313" key="3">
    <source>
        <dbReference type="Proteomes" id="UP001138757"/>
    </source>
</evidence>
<protein>
    <submittedName>
        <fullName evidence="2">Uncharacterized protein</fullName>
    </submittedName>
</protein>
<evidence type="ECO:0000256" key="1">
    <source>
        <dbReference type="SAM" id="MobiDB-lite"/>
    </source>
</evidence>
<name>A0A9X1IRM5_9SPHN</name>
<accession>A0A9X1IRM5</accession>
<proteinExistence type="predicted"/>
<feature type="region of interest" description="Disordered" evidence="1">
    <location>
        <begin position="1"/>
        <end position="25"/>
    </location>
</feature>
<dbReference type="Proteomes" id="UP001138757">
    <property type="component" value="Unassembled WGS sequence"/>
</dbReference>
<organism evidence="2 3">
    <name type="scientific">Sphingobium nicotianae</name>
    <dbReference type="NCBI Taxonomy" id="2782607"/>
    <lineage>
        <taxon>Bacteria</taxon>
        <taxon>Pseudomonadati</taxon>
        <taxon>Pseudomonadota</taxon>
        <taxon>Alphaproteobacteria</taxon>
        <taxon>Sphingomonadales</taxon>
        <taxon>Sphingomonadaceae</taxon>
        <taxon>Sphingobium</taxon>
    </lineage>
</organism>
<dbReference type="EMBL" id="JAHGAW010000007">
    <property type="protein sequence ID" value="MBT2187621.1"/>
    <property type="molecule type" value="Genomic_DNA"/>
</dbReference>